<protein>
    <recommendedName>
        <fullName evidence="5">UPF0756 membrane protein HMPREF9021_01527</fullName>
    </recommendedName>
</protein>
<feature type="transmembrane region" description="Helical" evidence="5">
    <location>
        <begin position="112"/>
        <end position="145"/>
    </location>
</feature>
<evidence type="ECO:0000256" key="1">
    <source>
        <dbReference type="ARBA" id="ARBA00022475"/>
    </source>
</evidence>
<dbReference type="Proteomes" id="UP000017813">
    <property type="component" value="Unassembled WGS sequence"/>
</dbReference>
<keyword evidence="4 5" id="KW-0472">Membrane</keyword>
<comment type="subcellular location">
    <subcellularLocation>
        <location evidence="5">Cell membrane</location>
        <topology evidence="5">Multi-pass membrane protein</topology>
    </subcellularLocation>
</comment>
<name>V9HLQ7_9NEIS</name>
<dbReference type="Pfam" id="PF04284">
    <property type="entry name" value="DUF441"/>
    <property type="match status" value="1"/>
</dbReference>
<dbReference type="OrthoDB" id="80306at2"/>
<gene>
    <name evidence="6" type="ORF">HMPREF9021_01527</name>
</gene>
<evidence type="ECO:0000313" key="7">
    <source>
        <dbReference type="Proteomes" id="UP000017813"/>
    </source>
</evidence>
<keyword evidence="1 5" id="KW-1003">Cell membrane</keyword>
<dbReference type="HAMAP" id="MF_01874">
    <property type="entry name" value="UPF0756"/>
    <property type="match status" value="1"/>
</dbReference>
<keyword evidence="2 5" id="KW-0812">Transmembrane</keyword>
<dbReference type="eggNOG" id="COG2707">
    <property type="taxonomic scope" value="Bacteria"/>
</dbReference>
<evidence type="ECO:0000313" key="6">
    <source>
        <dbReference type="EMBL" id="EFG30558.1"/>
    </source>
</evidence>
<evidence type="ECO:0000256" key="3">
    <source>
        <dbReference type="ARBA" id="ARBA00022989"/>
    </source>
</evidence>
<evidence type="ECO:0000256" key="4">
    <source>
        <dbReference type="ARBA" id="ARBA00023136"/>
    </source>
</evidence>
<organism evidence="6 7">
    <name type="scientific">Simonsiella muelleri ATCC 29453</name>
    <dbReference type="NCBI Taxonomy" id="641147"/>
    <lineage>
        <taxon>Bacteria</taxon>
        <taxon>Pseudomonadati</taxon>
        <taxon>Pseudomonadota</taxon>
        <taxon>Betaproteobacteria</taxon>
        <taxon>Neisseriales</taxon>
        <taxon>Neisseriaceae</taxon>
        <taxon>Simonsiella</taxon>
    </lineage>
</organism>
<dbReference type="EMBL" id="ADCY02000044">
    <property type="protein sequence ID" value="EFG30558.1"/>
    <property type="molecule type" value="Genomic_DNA"/>
</dbReference>
<dbReference type="RefSeq" id="WP_002642381.1">
    <property type="nucleotide sequence ID" value="NZ_CP019448.1"/>
</dbReference>
<comment type="caution">
    <text evidence="6">The sequence shown here is derived from an EMBL/GenBank/DDBJ whole genome shotgun (WGS) entry which is preliminary data.</text>
</comment>
<evidence type="ECO:0000256" key="2">
    <source>
        <dbReference type="ARBA" id="ARBA00022692"/>
    </source>
</evidence>
<dbReference type="GO" id="GO:0005886">
    <property type="term" value="C:plasma membrane"/>
    <property type="evidence" value="ECO:0007669"/>
    <property type="project" value="UniProtKB-SubCell"/>
</dbReference>
<dbReference type="KEGG" id="smur:BWP33_11235"/>
<dbReference type="AlphaFoldDB" id="V9HLQ7"/>
<accession>V9HLQ7</accession>
<feature type="transmembrane region" description="Helical" evidence="5">
    <location>
        <begin position="51"/>
        <end position="69"/>
    </location>
</feature>
<comment type="caution">
    <text evidence="5">Lacks conserved residue(s) required for the propagation of feature annotation.</text>
</comment>
<feature type="transmembrane region" description="Helical" evidence="5">
    <location>
        <begin position="81"/>
        <end position="100"/>
    </location>
</feature>
<keyword evidence="3 5" id="KW-1133">Transmembrane helix</keyword>
<dbReference type="InterPro" id="IPR007382">
    <property type="entry name" value="UPF0756_TM"/>
</dbReference>
<dbReference type="HOGENOM" id="CLU_125889_0_0_4"/>
<sequence>MNANPVALFLVGLIFLGVLGNNGTMTISAAVLLLLQQTFLVKYLPLVDKYALQWGIILLTIGVLSPLVLGKTQLPNATTFFSVKMMCAVLIGVLVAWIAGRGVPLMNTQPTLVTGLLVGTILGVAFLGGIPVGPLIAAGLLSFVVGKF</sequence>
<reference evidence="6 7" key="2">
    <citation type="submission" date="2011-10" db="EMBL/GenBank/DDBJ databases">
        <title>The Genome Sequence of Simonsiella muelleri ATCC 29453.</title>
        <authorList>
            <consortium name="The Broad Institute Genome Sequencing Platform"/>
            <consortium name="The Broad Institute Genome Sequencing Center for Infectious Disease"/>
            <person name="Earl A."/>
            <person name="Ward D."/>
            <person name="Feldgarden M."/>
            <person name="Gevers D."/>
            <person name="Izard J."/>
            <person name="Baranova O.V."/>
            <person name="Blanton J.M."/>
            <person name="Tanner A.C."/>
            <person name="Dewhirst F."/>
            <person name="Young S.K."/>
            <person name="Zeng Q."/>
            <person name="Gargeya S."/>
            <person name="Fitzgerald M."/>
            <person name="Haas B."/>
            <person name="Abouelleil A."/>
            <person name="Alvarado L."/>
            <person name="Arachchi H.M."/>
            <person name="Berlin A."/>
            <person name="Brown A."/>
            <person name="Chapman S.B."/>
            <person name="Chen Z."/>
            <person name="Dunbar C."/>
            <person name="Freedman E."/>
            <person name="Gearin G."/>
            <person name="Goldberg J."/>
            <person name="Griggs A."/>
            <person name="Gujja S."/>
            <person name="Heiman D."/>
            <person name="Howarth C."/>
            <person name="Larson L."/>
            <person name="Lui A."/>
            <person name="MacDonald P.J.P."/>
            <person name="Montmayeur A."/>
            <person name="Murphy C."/>
            <person name="Neiman D."/>
            <person name="Pearson M."/>
            <person name="Priest M."/>
            <person name="Roberts A."/>
            <person name="Saif S."/>
            <person name="Shea T."/>
            <person name="Shenoy N."/>
            <person name="Sisk P."/>
            <person name="Stolte C."/>
            <person name="Sykes S."/>
            <person name="Wortman J."/>
            <person name="Nusbaum C."/>
            <person name="Birren B."/>
        </authorList>
    </citation>
    <scope>NUCLEOTIDE SEQUENCE [LARGE SCALE GENOMIC DNA]</scope>
    <source>
        <strain evidence="6 7">ATCC 29453</strain>
    </source>
</reference>
<dbReference type="PANTHER" id="PTHR38452:SF1">
    <property type="entry name" value="UPF0756 MEMBRANE PROTEIN YEAL"/>
    <property type="match status" value="1"/>
</dbReference>
<reference evidence="6 7" key="1">
    <citation type="submission" date="2010-03" db="EMBL/GenBank/DDBJ databases">
        <authorList>
            <consortium name="The Broad Institute Genome Sequencing Platform"/>
            <person name="Ward D."/>
            <person name="Earl A."/>
            <person name="Feldgarden M."/>
            <person name="Gevers D."/>
            <person name="Young S."/>
            <person name="Zeng Q."/>
            <person name="Koehrsen M."/>
            <person name="Alvarado L."/>
            <person name="Berlin A.M."/>
            <person name="Borenstein D."/>
            <person name="Chapman S.B."/>
            <person name="Chen Z."/>
            <person name="Engels R."/>
            <person name="Freedman E."/>
            <person name="Gellesch M."/>
            <person name="Goldberg J."/>
            <person name="Griggs A."/>
            <person name="Gujja S."/>
            <person name="Heilman E.R."/>
            <person name="Heiman D.I."/>
            <person name="Hepburn T.A."/>
            <person name="Howarth C."/>
            <person name="Jen D."/>
            <person name="Larson L."/>
            <person name="Mehta T."/>
            <person name="Park D."/>
            <person name="Pearson M."/>
            <person name="Richards J."/>
            <person name="Roberts A."/>
            <person name="Saif S."/>
            <person name="Shea T.D."/>
            <person name="Shenoy N."/>
            <person name="Sisk P."/>
            <person name="Stolte C."/>
            <person name="Sykes S.N."/>
            <person name="Walk T."/>
            <person name="White J."/>
            <person name="Yandava C."/>
            <person name="Izard J."/>
            <person name="Baranova O.V."/>
            <person name="Blanton J.M."/>
            <person name="Tanner A.C."/>
            <person name="Dewhirst F."/>
            <person name="Haas B."/>
            <person name="Nusbaum C."/>
            <person name="Birren B."/>
        </authorList>
    </citation>
    <scope>NUCLEOTIDE SEQUENCE [LARGE SCALE GENOMIC DNA]</scope>
    <source>
        <strain evidence="6 7">ATCC 29453</strain>
    </source>
</reference>
<proteinExistence type="inferred from homology"/>
<dbReference type="PANTHER" id="PTHR38452">
    <property type="entry name" value="UPF0756 MEMBRANE PROTEIN YEAL"/>
    <property type="match status" value="1"/>
</dbReference>
<dbReference type="STRING" id="641147.HMPREF9021_01527"/>
<keyword evidence="7" id="KW-1185">Reference proteome</keyword>
<evidence type="ECO:0000256" key="5">
    <source>
        <dbReference type="HAMAP-Rule" id="MF_01874"/>
    </source>
</evidence>
<comment type="similarity">
    <text evidence="5">Belongs to the UPF0756 family.</text>
</comment>